<reference evidence="5" key="1">
    <citation type="submission" date="2023-06" db="EMBL/GenBank/DDBJ databases">
        <authorList>
            <person name="Jiang Y."/>
            <person name="Liu Q."/>
        </authorList>
    </citation>
    <scope>NUCLEOTIDE SEQUENCE</scope>
    <source>
        <strain evidence="5">CGMCC 1.12090</strain>
    </source>
</reference>
<dbReference type="RefSeq" id="WP_301802487.1">
    <property type="nucleotide sequence ID" value="NZ_JAUJZH010000001.1"/>
</dbReference>
<keyword evidence="3" id="KW-0804">Transcription</keyword>
<dbReference type="Proteomes" id="UP001169027">
    <property type="component" value="Unassembled WGS sequence"/>
</dbReference>
<dbReference type="CDD" id="cd07377">
    <property type="entry name" value="WHTH_GntR"/>
    <property type="match status" value="1"/>
</dbReference>
<dbReference type="PROSITE" id="PS50949">
    <property type="entry name" value="HTH_GNTR"/>
    <property type="match status" value="1"/>
</dbReference>
<dbReference type="Pfam" id="PF00392">
    <property type="entry name" value="GntR"/>
    <property type="match status" value="1"/>
</dbReference>
<dbReference type="SUPFAM" id="SSF48008">
    <property type="entry name" value="GntR ligand-binding domain-like"/>
    <property type="match status" value="1"/>
</dbReference>
<dbReference type="PANTHER" id="PTHR43537:SF20">
    <property type="entry name" value="HTH-TYPE TRANSCRIPTIONAL REPRESSOR GLAR"/>
    <property type="match status" value="1"/>
</dbReference>
<proteinExistence type="predicted"/>
<dbReference type="InterPro" id="IPR036390">
    <property type="entry name" value="WH_DNA-bd_sf"/>
</dbReference>
<evidence type="ECO:0000313" key="6">
    <source>
        <dbReference type="Proteomes" id="UP001169027"/>
    </source>
</evidence>
<evidence type="ECO:0000256" key="1">
    <source>
        <dbReference type="ARBA" id="ARBA00023015"/>
    </source>
</evidence>
<organism evidence="5 6">
    <name type="scientific">Variovorax ginsengisoli</name>
    <dbReference type="NCBI Taxonomy" id="363844"/>
    <lineage>
        <taxon>Bacteria</taxon>
        <taxon>Pseudomonadati</taxon>
        <taxon>Pseudomonadota</taxon>
        <taxon>Betaproteobacteria</taxon>
        <taxon>Burkholderiales</taxon>
        <taxon>Comamonadaceae</taxon>
        <taxon>Variovorax</taxon>
    </lineage>
</organism>
<dbReference type="SMART" id="SM00895">
    <property type="entry name" value="FCD"/>
    <property type="match status" value="1"/>
</dbReference>
<accession>A0ABT8RXT9</accession>
<dbReference type="EMBL" id="JAUKVY010000001">
    <property type="protein sequence ID" value="MDO1530822.1"/>
    <property type="molecule type" value="Genomic_DNA"/>
</dbReference>
<dbReference type="InterPro" id="IPR008920">
    <property type="entry name" value="TF_FadR/GntR_C"/>
</dbReference>
<dbReference type="InterPro" id="IPR036388">
    <property type="entry name" value="WH-like_DNA-bd_sf"/>
</dbReference>
<name>A0ABT8RXT9_9BURK</name>
<evidence type="ECO:0000259" key="4">
    <source>
        <dbReference type="PROSITE" id="PS50949"/>
    </source>
</evidence>
<gene>
    <name evidence="5" type="ORF">Q2T77_00865</name>
</gene>
<keyword evidence="1" id="KW-0805">Transcription regulation</keyword>
<sequence>MHKIRIMYKKEMLARTPPLVDQAFARLRHDVLTGTFAAGAKLKLDELQTAYGFSSSPLREALSRLAQEGLIRADERRGFRVAEISPEDLADITRMRVMLDVPALRESIAHGDDAWEALVVGAYHRLEKVEARLADGPVVLDDDWTQLHAAFHLSLLAACPSERMRGWSASLFDQAERYRRYSARFRKSARRKSNEHRKIMDATLRRDADTACMLLEEHILGTQRNVMTILGAALKELA</sequence>
<dbReference type="SUPFAM" id="SSF46785">
    <property type="entry name" value="Winged helix' DNA-binding domain"/>
    <property type="match status" value="1"/>
</dbReference>
<dbReference type="InterPro" id="IPR000524">
    <property type="entry name" value="Tscrpt_reg_HTH_GntR"/>
</dbReference>
<comment type="caution">
    <text evidence="5">The sequence shown here is derived from an EMBL/GenBank/DDBJ whole genome shotgun (WGS) entry which is preliminary data.</text>
</comment>
<keyword evidence="6" id="KW-1185">Reference proteome</keyword>
<evidence type="ECO:0000313" key="5">
    <source>
        <dbReference type="EMBL" id="MDO1530822.1"/>
    </source>
</evidence>
<dbReference type="Pfam" id="PF07729">
    <property type="entry name" value="FCD"/>
    <property type="match status" value="1"/>
</dbReference>
<evidence type="ECO:0000256" key="2">
    <source>
        <dbReference type="ARBA" id="ARBA00023125"/>
    </source>
</evidence>
<dbReference type="InterPro" id="IPR011711">
    <property type="entry name" value="GntR_C"/>
</dbReference>
<evidence type="ECO:0000256" key="3">
    <source>
        <dbReference type="ARBA" id="ARBA00023163"/>
    </source>
</evidence>
<protein>
    <submittedName>
        <fullName evidence="5">FCD domain-containing protein</fullName>
    </submittedName>
</protein>
<keyword evidence="2" id="KW-0238">DNA-binding</keyword>
<dbReference type="Gene3D" id="1.10.10.10">
    <property type="entry name" value="Winged helix-like DNA-binding domain superfamily/Winged helix DNA-binding domain"/>
    <property type="match status" value="1"/>
</dbReference>
<feature type="domain" description="HTH gntR-type" evidence="4">
    <location>
        <begin position="17"/>
        <end position="84"/>
    </location>
</feature>
<dbReference type="PANTHER" id="PTHR43537">
    <property type="entry name" value="TRANSCRIPTIONAL REGULATOR, GNTR FAMILY"/>
    <property type="match status" value="1"/>
</dbReference>
<dbReference type="SMART" id="SM00345">
    <property type="entry name" value="HTH_GNTR"/>
    <property type="match status" value="1"/>
</dbReference>
<dbReference type="Gene3D" id="1.20.120.530">
    <property type="entry name" value="GntR ligand-binding domain-like"/>
    <property type="match status" value="1"/>
</dbReference>